<dbReference type="EMBL" id="JAHMHS010000207">
    <property type="protein sequence ID" value="KAK1707555.1"/>
    <property type="molecule type" value="Genomic_DNA"/>
</dbReference>
<evidence type="ECO:0000313" key="3">
    <source>
        <dbReference type="Proteomes" id="UP001244207"/>
    </source>
</evidence>
<gene>
    <name evidence="2" type="ORF">BDZ83DRAFT_657704</name>
</gene>
<name>A0AAD8U641_GLOAC</name>
<evidence type="ECO:0000256" key="1">
    <source>
        <dbReference type="SAM" id="MobiDB-lite"/>
    </source>
</evidence>
<evidence type="ECO:0000313" key="2">
    <source>
        <dbReference type="EMBL" id="KAK1707555.1"/>
    </source>
</evidence>
<reference evidence="2" key="1">
    <citation type="submission" date="2021-12" db="EMBL/GenBank/DDBJ databases">
        <title>Comparative genomics, transcriptomics and evolutionary studies reveal genomic signatures of adaptation to plant cell wall in hemibiotrophic fungi.</title>
        <authorList>
            <consortium name="DOE Joint Genome Institute"/>
            <person name="Baroncelli R."/>
            <person name="Diaz J.F."/>
            <person name="Benocci T."/>
            <person name="Peng M."/>
            <person name="Battaglia E."/>
            <person name="Haridas S."/>
            <person name="Andreopoulos W."/>
            <person name="Labutti K."/>
            <person name="Pangilinan J."/>
            <person name="Floch G.L."/>
            <person name="Makela M.R."/>
            <person name="Henrissat B."/>
            <person name="Grigoriev I.V."/>
            <person name="Crouch J.A."/>
            <person name="De Vries R.P."/>
            <person name="Sukno S.A."/>
            <person name="Thon M.R."/>
        </authorList>
    </citation>
    <scope>NUCLEOTIDE SEQUENCE</scope>
    <source>
        <strain evidence="2">CBS 112980</strain>
    </source>
</reference>
<proteinExistence type="predicted"/>
<protein>
    <submittedName>
        <fullName evidence="2">Uncharacterized protein</fullName>
    </submittedName>
</protein>
<dbReference type="AlphaFoldDB" id="A0AAD8U641"/>
<accession>A0AAD8U641</accession>
<dbReference type="GeneID" id="85394882"/>
<feature type="region of interest" description="Disordered" evidence="1">
    <location>
        <begin position="41"/>
        <end position="67"/>
    </location>
</feature>
<sequence>MMLLRPVHEVVPESFEELLMCPKPPSLSPDKTSDVSACLPVGPAEDSGPLREEQETGVVPPSPQRPRHVRLDLGQPLLRVGGRTIPLAQRLGLDWHRPRLEAGIKKGGLDAYNSLALSLGRSGEASEVEYPTVLCRYLTLRKGLPLSVPYVLYIPFRMSGTSATYLEEDKHVKIRRCGLQLPTSLAVANAISKSPTANKPPRKLASLWFEDGVCISECTCHDPGPALP</sequence>
<organism evidence="2 3">
    <name type="scientific">Glomerella acutata</name>
    <name type="common">Colletotrichum acutatum</name>
    <dbReference type="NCBI Taxonomy" id="27357"/>
    <lineage>
        <taxon>Eukaryota</taxon>
        <taxon>Fungi</taxon>
        <taxon>Dikarya</taxon>
        <taxon>Ascomycota</taxon>
        <taxon>Pezizomycotina</taxon>
        <taxon>Sordariomycetes</taxon>
        <taxon>Hypocreomycetidae</taxon>
        <taxon>Glomerellales</taxon>
        <taxon>Glomerellaceae</taxon>
        <taxon>Colletotrichum</taxon>
        <taxon>Colletotrichum acutatum species complex</taxon>
    </lineage>
</organism>
<keyword evidence="3" id="KW-1185">Reference proteome</keyword>
<dbReference type="RefSeq" id="XP_060358092.1">
    <property type="nucleotide sequence ID" value="XM_060510983.1"/>
</dbReference>
<dbReference type="Proteomes" id="UP001244207">
    <property type="component" value="Unassembled WGS sequence"/>
</dbReference>
<comment type="caution">
    <text evidence="2">The sequence shown here is derived from an EMBL/GenBank/DDBJ whole genome shotgun (WGS) entry which is preliminary data.</text>
</comment>